<comment type="caution">
    <text evidence="2">The sequence shown here is derived from an EMBL/GenBank/DDBJ whole genome shotgun (WGS) entry which is preliminary data.</text>
</comment>
<name>A0A8H7C594_AGABI</name>
<dbReference type="EMBL" id="JABXXO010000012">
    <property type="protein sequence ID" value="KAF7762433.1"/>
    <property type="molecule type" value="Genomic_DNA"/>
</dbReference>
<proteinExistence type="predicted"/>
<dbReference type="Pfam" id="PF04935">
    <property type="entry name" value="SURF6"/>
    <property type="match status" value="1"/>
</dbReference>
<accession>A0A8H7C594</accession>
<evidence type="ECO:0000259" key="1">
    <source>
        <dbReference type="Pfam" id="PF04935"/>
    </source>
</evidence>
<protein>
    <recommendedName>
        <fullName evidence="1">Ribosomal RNA-processing protein 14/surfeit locus protein 6 C-terminal domain-containing protein</fullName>
    </recommendedName>
</protein>
<sequence length="85" mass="9447">MPPGPKLARSSIGARCLDDANAYHSLETKSDPQQALEQLAARKVRLASMPEEKRVAIEEKEKWQKVEARLNEAKEGSETKGKGEE</sequence>
<reference evidence="2 3" key="1">
    <citation type="journal article" name="Sci. Rep.">
        <title>Telomere-to-telomere assembled and centromere annotated genomes of the two main subspecies of the button mushroom Agaricus bisporus reveal especially polymorphic chromosome ends.</title>
        <authorList>
            <person name="Sonnenberg A.S.M."/>
            <person name="Sedaghat-Telgerd N."/>
            <person name="Lavrijssen B."/>
            <person name="Ohm R.A."/>
            <person name="Hendrickx P.M."/>
            <person name="Scholtmeijer K."/>
            <person name="Baars J.J.P."/>
            <person name="van Peer A."/>
        </authorList>
    </citation>
    <scope>NUCLEOTIDE SEQUENCE [LARGE SCALE GENOMIC DNA]</scope>
    <source>
        <strain evidence="2 3">H119_p4</strain>
    </source>
</reference>
<gene>
    <name evidence="2" type="ORF">Agabi119p4_9026</name>
</gene>
<organism evidence="2 3">
    <name type="scientific">Agaricus bisporus var. burnettii</name>
    <dbReference type="NCBI Taxonomy" id="192524"/>
    <lineage>
        <taxon>Eukaryota</taxon>
        <taxon>Fungi</taxon>
        <taxon>Dikarya</taxon>
        <taxon>Basidiomycota</taxon>
        <taxon>Agaricomycotina</taxon>
        <taxon>Agaricomycetes</taxon>
        <taxon>Agaricomycetidae</taxon>
        <taxon>Agaricales</taxon>
        <taxon>Agaricineae</taxon>
        <taxon>Agaricaceae</taxon>
        <taxon>Agaricus</taxon>
    </lineage>
</organism>
<dbReference type="InterPro" id="IPR029190">
    <property type="entry name" value="Rrp14/SURF6_C"/>
</dbReference>
<dbReference type="AlphaFoldDB" id="A0A8H7C594"/>
<evidence type="ECO:0000313" key="3">
    <source>
        <dbReference type="Proteomes" id="UP000629468"/>
    </source>
</evidence>
<feature type="domain" description="Ribosomal RNA-processing protein 14/surfeit locus protein 6 C-terminal" evidence="1">
    <location>
        <begin position="26"/>
        <end position="70"/>
    </location>
</feature>
<dbReference type="Proteomes" id="UP000629468">
    <property type="component" value="Unassembled WGS sequence"/>
</dbReference>
<evidence type="ECO:0000313" key="2">
    <source>
        <dbReference type="EMBL" id="KAF7762433.1"/>
    </source>
</evidence>